<proteinExistence type="predicted"/>
<evidence type="ECO:0000313" key="3">
    <source>
        <dbReference type="Proteomes" id="UP001281410"/>
    </source>
</evidence>
<dbReference type="InterPro" id="IPR036691">
    <property type="entry name" value="Endo/exonu/phosph_ase_sf"/>
</dbReference>
<sequence>MIGLSWNVRGLGNPRAFAALKRLLRKHSPDFVFLSEMKLLGSKADKLKCLLGFTDGVSVDSNGNSGGMMLLWKDSLVVTVLSFSTDHIDVRFCIEDGFL</sequence>
<dbReference type="EMBL" id="JANJYJ010000004">
    <property type="protein sequence ID" value="KAK3218463.1"/>
    <property type="molecule type" value="Genomic_DNA"/>
</dbReference>
<dbReference type="PANTHER" id="PTHR35218">
    <property type="entry name" value="RNASE H DOMAIN-CONTAINING PROTEIN"/>
    <property type="match status" value="1"/>
</dbReference>
<comment type="caution">
    <text evidence="2">The sequence shown here is derived from an EMBL/GenBank/DDBJ whole genome shotgun (WGS) entry which is preliminary data.</text>
</comment>
<evidence type="ECO:0000259" key="1">
    <source>
        <dbReference type="Pfam" id="PF03372"/>
    </source>
</evidence>
<dbReference type="Pfam" id="PF03372">
    <property type="entry name" value="Exo_endo_phos"/>
    <property type="match status" value="1"/>
</dbReference>
<dbReference type="Gene3D" id="3.60.10.10">
    <property type="entry name" value="Endonuclease/exonuclease/phosphatase"/>
    <property type="match status" value="1"/>
</dbReference>
<name>A0AAE0AIJ4_9ROSI</name>
<reference evidence="2" key="1">
    <citation type="journal article" date="2023" name="Plant J.">
        <title>Genome sequences and population genomics provide insights into the demographic history, inbreeding, and mutation load of two 'living fossil' tree species of Dipteronia.</title>
        <authorList>
            <person name="Feng Y."/>
            <person name="Comes H.P."/>
            <person name="Chen J."/>
            <person name="Zhu S."/>
            <person name="Lu R."/>
            <person name="Zhang X."/>
            <person name="Li P."/>
            <person name="Qiu J."/>
            <person name="Olsen K.M."/>
            <person name="Qiu Y."/>
        </authorList>
    </citation>
    <scope>NUCLEOTIDE SEQUENCE</scope>
    <source>
        <strain evidence="2">NBL</strain>
    </source>
</reference>
<dbReference type="AlphaFoldDB" id="A0AAE0AIJ4"/>
<dbReference type="PANTHER" id="PTHR35218:SF9">
    <property type="entry name" value="ENDONUCLEASE_EXONUCLEASE_PHOSPHATASE DOMAIN-CONTAINING PROTEIN"/>
    <property type="match status" value="1"/>
</dbReference>
<dbReference type="Proteomes" id="UP001281410">
    <property type="component" value="Unassembled WGS sequence"/>
</dbReference>
<keyword evidence="3" id="KW-1185">Reference proteome</keyword>
<feature type="domain" description="Endonuclease/exonuclease/phosphatase" evidence="1">
    <location>
        <begin position="4"/>
        <end position="91"/>
    </location>
</feature>
<accession>A0AAE0AIJ4</accession>
<dbReference type="InterPro" id="IPR005135">
    <property type="entry name" value="Endo/exonuclease/phosphatase"/>
</dbReference>
<dbReference type="GO" id="GO:0003824">
    <property type="term" value="F:catalytic activity"/>
    <property type="evidence" value="ECO:0007669"/>
    <property type="project" value="InterPro"/>
</dbReference>
<organism evidence="2 3">
    <name type="scientific">Dipteronia sinensis</name>
    <dbReference type="NCBI Taxonomy" id="43782"/>
    <lineage>
        <taxon>Eukaryota</taxon>
        <taxon>Viridiplantae</taxon>
        <taxon>Streptophyta</taxon>
        <taxon>Embryophyta</taxon>
        <taxon>Tracheophyta</taxon>
        <taxon>Spermatophyta</taxon>
        <taxon>Magnoliopsida</taxon>
        <taxon>eudicotyledons</taxon>
        <taxon>Gunneridae</taxon>
        <taxon>Pentapetalae</taxon>
        <taxon>rosids</taxon>
        <taxon>malvids</taxon>
        <taxon>Sapindales</taxon>
        <taxon>Sapindaceae</taxon>
        <taxon>Hippocastanoideae</taxon>
        <taxon>Acereae</taxon>
        <taxon>Dipteronia</taxon>
    </lineage>
</organism>
<evidence type="ECO:0000313" key="2">
    <source>
        <dbReference type="EMBL" id="KAK3218463.1"/>
    </source>
</evidence>
<gene>
    <name evidence="2" type="ORF">Dsin_012433</name>
</gene>
<dbReference type="SUPFAM" id="SSF56219">
    <property type="entry name" value="DNase I-like"/>
    <property type="match status" value="1"/>
</dbReference>
<protein>
    <recommendedName>
        <fullName evidence="1">Endonuclease/exonuclease/phosphatase domain-containing protein</fullName>
    </recommendedName>
</protein>